<dbReference type="AlphaFoldDB" id="A0A9N7L9R2"/>
<sequence length="71" mass="8069">MLLICDVEDEEKILMPWNLLAYAALCVCVPAIWGVIVYWISSKIERRVLSPHSSVSERDGEAPTLPLDYHI</sequence>
<evidence type="ECO:0000313" key="4">
    <source>
        <dbReference type="Proteomes" id="UP000287394"/>
    </source>
</evidence>
<accession>A0A9N7L9R2</accession>
<evidence type="ECO:0000256" key="1">
    <source>
        <dbReference type="SAM" id="MobiDB-lite"/>
    </source>
</evidence>
<feature type="transmembrane region" description="Helical" evidence="2">
    <location>
        <begin position="20"/>
        <end position="40"/>
    </location>
</feature>
<dbReference type="Proteomes" id="UP000287394">
    <property type="component" value="Chromosome"/>
</dbReference>
<gene>
    <name evidence="3" type="ORF">CCAX7_60980</name>
</gene>
<feature type="region of interest" description="Disordered" evidence="1">
    <location>
        <begin position="51"/>
        <end position="71"/>
    </location>
</feature>
<keyword evidence="4" id="KW-1185">Reference proteome</keyword>
<protein>
    <submittedName>
        <fullName evidence="3">Uncharacterized protein</fullName>
    </submittedName>
</protein>
<evidence type="ECO:0000313" key="3">
    <source>
        <dbReference type="EMBL" id="BDI34047.1"/>
    </source>
</evidence>
<keyword evidence="2" id="KW-0472">Membrane</keyword>
<reference evidence="3 4" key="1">
    <citation type="journal article" date="2019" name="Int. J. Syst. Evol. Microbiol.">
        <title>Capsulimonas corticalis gen. nov., sp. nov., an aerobic capsulated bacterium, of a novel bacterial order, Capsulimonadales ord. nov., of the class Armatimonadia of the phylum Armatimonadetes.</title>
        <authorList>
            <person name="Li J."/>
            <person name="Kudo C."/>
            <person name="Tonouchi A."/>
        </authorList>
    </citation>
    <scope>NUCLEOTIDE SEQUENCE [LARGE SCALE GENOMIC DNA]</scope>
    <source>
        <strain evidence="3 4">AX-7</strain>
    </source>
</reference>
<keyword evidence="2" id="KW-1133">Transmembrane helix</keyword>
<dbReference type="EMBL" id="AP025739">
    <property type="protein sequence ID" value="BDI34047.1"/>
    <property type="molecule type" value="Genomic_DNA"/>
</dbReference>
<proteinExistence type="predicted"/>
<evidence type="ECO:0000256" key="2">
    <source>
        <dbReference type="SAM" id="Phobius"/>
    </source>
</evidence>
<keyword evidence="2" id="KW-0812">Transmembrane</keyword>
<name>A0A9N7L9R2_9BACT</name>
<dbReference type="KEGG" id="ccot:CCAX7_60980"/>
<organism evidence="3 4">
    <name type="scientific">Capsulimonas corticalis</name>
    <dbReference type="NCBI Taxonomy" id="2219043"/>
    <lineage>
        <taxon>Bacteria</taxon>
        <taxon>Bacillati</taxon>
        <taxon>Armatimonadota</taxon>
        <taxon>Armatimonadia</taxon>
        <taxon>Capsulimonadales</taxon>
        <taxon>Capsulimonadaceae</taxon>
        <taxon>Capsulimonas</taxon>
    </lineage>
</organism>